<dbReference type="Proteomes" id="UP000006196">
    <property type="component" value="Unassembled WGS sequence"/>
</dbReference>
<dbReference type="EMBL" id="ACHJ01000170">
    <property type="protein sequence ID" value="EEI15952.1"/>
    <property type="molecule type" value="Genomic_DNA"/>
</dbReference>
<reference evidence="1" key="1">
    <citation type="submission" date="2009-01" db="EMBL/GenBank/DDBJ databases">
        <authorList>
            <person name="Qin X."/>
            <person name="Bachman B."/>
            <person name="Battles P."/>
            <person name="Bell A."/>
            <person name="Bess C."/>
            <person name="Bickham C."/>
            <person name="Chaboub L."/>
            <person name="Chen D."/>
            <person name="Coyle M."/>
            <person name="Deiros D.R."/>
            <person name="Dinh H."/>
            <person name="Forbes L."/>
            <person name="Fowler G."/>
            <person name="Francisco L."/>
            <person name="Fu Q."/>
            <person name="Gubbala S."/>
            <person name="Hale W."/>
            <person name="Han Y."/>
            <person name="Hemphill L."/>
            <person name="Highlander S.K."/>
            <person name="Hirani K."/>
            <person name="Hogues M."/>
            <person name="Jackson L."/>
            <person name="Jakkamsetti A."/>
            <person name="Javaid M."/>
            <person name="Jiang H."/>
            <person name="Korchina V."/>
            <person name="Kovar C."/>
            <person name="Lara F."/>
            <person name="Lee S."/>
            <person name="Mata R."/>
            <person name="Mathew T."/>
            <person name="Moen C."/>
            <person name="Morales K."/>
            <person name="Munidasa M."/>
            <person name="Nazareth L."/>
            <person name="Ngo R."/>
            <person name="Nguyen L."/>
            <person name="Okwuonu G."/>
            <person name="Ongeri F."/>
            <person name="Patil S."/>
            <person name="Petrosino J."/>
            <person name="Pham C."/>
            <person name="Pham P."/>
            <person name="Pu L.-L."/>
            <person name="Puazo M."/>
            <person name="Raj R."/>
            <person name="Reid J."/>
            <person name="Rouhana J."/>
            <person name="Saada N."/>
            <person name="Shang Y."/>
            <person name="Simmons D."/>
            <person name="Thornton R."/>
            <person name="Warren J."/>
            <person name="Weissenberger G."/>
            <person name="Zhang J."/>
            <person name="Zhang L."/>
            <person name="Zhou C."/>
            <person name="Zhu D."/>
            <person name="Muzny D."/>
            <person name="Worley K."/>
            <person name="Gibbs R."/>
        </authorList>
    </citation>
    <scope>NUCLEOTIDE SEQUENCE [LARGE SCALE GENOMIC DNA]</scope>
    <source>
        <strain evidence="1">DSM 44291</strain>
    </source>
</reference>
<organism evidence="1 2">
    <name type="scientific">Corynebacterium lipophiloflavum (strain ATCC 700352 / DSM 44291 / CCUG 37336 / JCM 10383 / DMMZ 1944)</name>
    <dbReference type="NCBI Taxonomy" id="525263"/>
    <lineage>
        <taxon>Bacteria</taxon>
        <taxon>Bacillati</taxon>
        <taxon>Actinomycetota</taxon>
        <taxon>Actinomycetes</taxon>
        <taxon>Mycobacteriales</taxon>
        <taxon>Corynebacteriaceae</taxon>
        <taxon>Corynebacterium</taxon>
    </lineage>
</organism>
<name>C0XV16_CORLD</name>
<dbReference type="STRING" id="525263.HMPREF0298_2286"/>
<proteinExistence type="predicted"/>
<protein>
    <submittedName>
        <fullName evidence="1">Uncharacterized protein</fullName>
    </submittedName>
</protein>
<evidence type="ECO:0000313" key="2">
    <source>
        <dbReference type="Proteomes" id="UP000006196"/>
    </source>
</evidence>
<dbReference type="RefSeq" id="WP_006839579.1">
    <property type="nucleotide sequence ID" value="NZ_GG667191.1"/>
</dbReference>
<dbReference type="HOGENOM" id="CLU_1281408_0_0_11"/>
<keyword evidence="2" id="KW-1185">Reference proteome</keyword>
<comment type="caution">
    <text evidence="1">The sequence shown here is derived from an EMBL/GenBank/DDBJ whole genome shotgun (WGS) entry which is preliminary data.</text>
</comment>
<dbReference type="OrthoDB" id="4428027at2"/>
<accession>C0XV16</accession>
<gene>
    <name evidence="1" type="ORF">HMPREF0298_2286</name>
</gene>
<dbReference type="AlphaFoldDB" id="C0XV16"/>
<dbReference type="eggNOG" id="ENOG5030JE2">
    <property type="taxonomic scope" value="Bacteria"/>
</dbReference>
<evidence type="ECO:0000313" key="1">
    <source>
        <dbReference type="EMBL" id="EEI15952.1"/>
    </source>
</evidence>
<sequence>MRQESCDDYLIDLLNRIEDAADSTDKFFEIIDSVIKRTNRLSAYNALLVEIQCPGSNNAMPAGEWEKLARQPRPSAIPQLILWNHGPVAPIYEFSDTEPIPGREAEAVDLTPSFEFAEAIDDVGPYVDKLLEHACHFVIDPMPSRLGGNRAGDAFRSDRGTKVIIRPRKEHHFKLRFVVRYNASHSPKLSSKPLSMSTLTSSSAISGHTIRMTQR</sequence>